<reference evidence="2" key="1">
    <citation type="submission" date="2021-01" db="EMBL/GenBank/DDBJ databases">
        <title>Whole genome shotgun sequence of Actinoplanes nipponensis NBRC 14063.</title>
        <authorList>
            <person name="Komaki H."/>
            <person name="Tamura T."/>
        </authorList>
    </citation>
    <scope>NUCLEOTIDE SEQUENCE</scope>
    <source>
        <strain evidence="2">NBRC 14063</strain>
    </source>
</reference>
<protein>
    <recommendedName>
        <fullName evidence="4">Lipoprotein</fullName>
    </recommendedName>
</protein>
<sequence>MGDTIMRRAQLGFVGLAAGVLLVSGCSQAPDPVAPDAAAAVRSGTPAAELNTYHARDAKFYDSMRGKTAGALLAPPPATVKAAADKATVVVSAKIGEVAAQRVIGDVQTMRVVLTDIDVLHGKLEPSLGDKVPVELFLGEPVNVDSQIKAFQSALPEGYSIWFLRWQGDKAAITKPGANPAEDPADPSLYAVVHRHAVFAQGPKGVINAIAERAPDGRAMPGLQAEGEKQTKLSDLADQIRKF</sequence>
<evidence type="ECO:0000313" key="3">
    <source>
        <dbReference type="Proteomes" id="UP000647172"/>
    </source>
</evidence>
<dbReference type="InterPro" id="IPR006311">
    <property type="entry name" value="TAT_signal"/>
</dbReference>
<proteinExistence type="predicted"/>
<accession>A0A919MUF2</accession>
<feature type="chain" id="PRO_5037104936" description="Lipoprotein" evidence="1">
    <location>
        <begin position="30"/>
        <end position="243"/>
    </location>
</feature>
<dbReference type="EMBL" id="BOMQ01000044">
    <property type="protein sequence ID" value="GIE50075.1"/>
    <property type="molecule type" value="Genomic_DNA"/>
</dbReference>
<evidence type="ECO:0008006" key="4">
    <source>
        <dbReference type="Google" id="ProtNLM"/>
    </source>
</evidence>
<evidence type="ECO:0000313" key="2">
    <source>
        <dbReference type="EMBL" id="GIE50075.1"/>
    </source>
</evidence>
<keyword evidence="3" id="KW-1185">Reference proteome</keyword>
<dbReference type="PROSITE" id="PS51257">
    <property type="entry name" value="PROKAR_LIPOPROTEIN"/>
    <property type="match status" value="1"/>
</dbReference>
<keyword evidence="1" id="KW-0732">Signal</keyword>
<dbReference type="PROSITE" id="PS51318">
    <property type="entry name" value="TAT"/>
    <property type="match status" value="1"/>
</dbReference>
<evidence type="ECO:0000256" key="1">
    <source>
        <dbReference type="SAM" id="SignalP"/>
    </source>
</evidence>
<name>A0A919MUF2_9ACTN</name>
<organism evidence="2 3">
    <name type="scientific">Actinoplanes nipponensis</name>
    <dbReference type="NCBI Taxonomy" id="135950"/>
    <lineage>
        <taxon>Bacteria</taxon>
        <taxon>Bacillati</taxon>
        <taxon>Actinomycetota</taxon>
        <taxon>Actinomycetes</taxon>
        <taxon>Micromonosporales</taxon>
        <taxon>Micromonosporaceae</taxon>
        <taxon>Actinoplanes</taxon>
    </lineage>
</organism>
<dbReference type="Proteomes" id="UP000647172">
    <property type="component" value="Unassembled WGS sequence"/>
</dbReference>
<dbReference type="AlphaFoldDB" id="A0A919MUF2"/>
<feature type="signal peptide" evidence="1">
    <location>
        <begin position="1"/>
        <end position="29"/>
    </location>
</feature>
<comment type="caution">
    <text evidence="2">The sequence shown here is derived from an EMBL/GenBank/DDBJ whole genome shotgun (WGS) entry which is preliminary data.</text>
</comment>
<gene>
    <name evidence="2" type="ORF">Ani05nite_36090</name>
</gene>